<evidence type="ECO:0000313" key="2">
    <source>
        <dbReference type="Proteomes" id="UP000276133"/>
    </source>
</evidence>
<dbReference type="Proteomes" id="UP000276133">
    <property type="component" value="Unassembled WGS sequence"/>
</dbReference>
<protein>
    <submittedName>
        <fullName evidence="1">Uncharacterized protein</fullName>
    </submittedName>
</protein>
<proteinExistence type="predicted"/>
<comment type="caution">
    <text evidence="1">The sequence shown here is derived from an EMBL/GenBank/DDBJ whole genome shotgun (WGS) entry which is preliminary data.</text>
</comment>
<sequence length="80" mass="9455">MKRTIRKNLVYDGGYDAIIYGWAETKQIQDIELCLVFKALKIFHLPGLDNENRTRMLRSRLLSAVLKYYKKKSSQFLTNQ</sequence>
<keyword evidence="2" id="KW-1185">Reference proteome</keyword>
<organism evidence="1 2">
    <name type="scientific">Brachionus plicatilis</name>
    <name type="common">Marine rotifer</name>
    <name type="synonym">Brachionus muelleri</name>
    <dbReference type="NCBI Taxonomy" id="10195"/>
    <lineage>
        <taxon>Eukaryota</taxon>
        <taxon>Metazoa</taxon>
        <taxon>Spiralia</taxon>
        <taxon>Gnathifera</taxon>
        <taxon>Rotifera</taxon>
        <taxon>Eurotatoria</taxon>
        <taxon>Monogononta</taxon>
        <taxon>Pseudotrocha</taxon>
        <taxon>Ploima</taxon>
        <taxon>Brachionidae</taxon>
        <taxon>Brachionus</taxon>
    </lineage>
</organism>
<accession>A0A3M7QVB9</accession>
<evidence type="ECO:0000313" key="1">
    <source>
        <dbReference type="EMBL" id="RNA15296.1"/>
    </source>
</evidence>
<gene>
    <name evidence="1" type="ORF">BpHYR1_049695</name>
</gene>
<dbReference type="EMBL" id="REGN01004988">
    <property type="protein sequence ID" value="RNA15296.1"/>
    <property type="molecule type" value="Genomic_DNA"/>
</dbReference>
<name>A0A3M7QVB9_BRAPC</name>
<reference evidence="1 2" key="1">
    <citation type="journal article" date="2018" name="Sci. Rep.">
        <title>Genomic signatures of local adaptation to the degree of environmental predictability in rotifers.</title>
        <authorList>
            <person name="Franch-Gras L."/>
            <person name="Hahn C."/>
            <person name="Garcia-Roger E.M."/>
            <person name="Carmona M.J."/>
            <person name="Serra M."/>
            <person name="Gomez A."/>
        </authorList>
    </citation>
    <scope>NUCLEOTIDE SEQUENCE [LARGE SCALE GENOMIC DNA]</scope>
    <source>
        <strain evidence="1">HYR1</strain>
    </source>
</reference>
<dbReference type="AlphaFoldDB" id="A0A3M7QVB9"/>